<dbReference type="KEGG" id="yli:2908234"/>
<dbReference type="EMBL" id="CP017558">
    <property type="protein sequence ID" value="AOW07703.1"/>
    <property type="molecule type" value="Genomic_DNA"/>
</dbReference>
<dbReference type="Pfam" id="PF03547">
    <property type="entry name" value="Mem_trans"/>
    <property type="match status" value="1"/>
</dbReference>
<keyword evidence="3 5" id="KW-1133">Transmembrane helix</keyword>
<evidence type="ECO:0000256" key="3">
    <source>
        <dbReference type="ARBA" id="ARBA00022989"/>
    </source>
</evidence>
<feature type="transmembrane region" description="Helical" evidence="5">
    <location>
        <begin position="278"/>
        <end position="301"/>
    </location>
</feature>
<evidence type="ECO:0000256" key="5">
    <source>
        <dbReference type="SAM" id="Phobius"/>
    </source>
</evidence>
<name>A0A1D8NPZ7_YARLL</name>
<feature type="transmembrane region" description="Helical" evidence="5">
    <location>
        <begin position="209"/>
        <end position="233"/>
    </location>
</feature>
<evidence type="ECO:0000313" key="9">
    <source>
        <dbReference type="Proteomes" id="UP000256601"/>
    </source>
</evidence>
<reference evidence="6 8" key="1">
    <citation type="journal article" date="2016" name="PLoS ONE">
        <title>Sequence Assembly of Yarrowia lipolytica Strain W29/CLIB89 Shows Transposable Element Diversity.</title>
        <authorList>
            <person name="Magnan C."/>
            <person name="Yu J."/>
            <person name="Chang I."/>
            <person name="Jahn E."/>
            <person name="Kanomata Y."/>
            <person name="Wu J."/>
            <person name="Zeller M."/>
            <person name="Oakes M."/>
            <person name="Baldi P."/>
            <person name="Sandmeyer S."/>
        </authorList>
    </citation>
    <scope>NUCLEOTIDE SEQUENCE [LARGE SCALE GENOMIC DNA]</scope>
    <source>
        <strain evidence="6">CLIB89</strain>
        <strain evidence="8">CLIB89(W29)</strain>
    </source>
</reference>
<reference evidence="7 9" key="2">
    <citation type="submission" date="2018-07" db="EMBL/GenBank/DDBJ databases">
        <title>Draft Genome Assemblies for Five Robust Yarrowia lipolytica Strains Exhibiting High Lipid Production and Pentose Sugar Utilization and Sugar Alcohol Secretion from Undetoxified Lignocellulosic Biomass Hydrolysates.</title>
        <authorList>
            <consortium name="DOE Joint Genome Institute"/>
            <person name="Walker C."/>
            <person name="Ryu S."/>
            <person name="Na H."/>
            <person name="Zane M."/>
            <person name="LaButti K."/>
            <person name="Lipzen A."/>
            <person name="Haridas S."/>
            <person name="Barry K."/>
            <person name="Grigoriev I.V."/>
            <person name="Quarterman J."/>
            <person name="Slininger P."/>
            <person name="Dien B."/>
            <person name="Trinh C.T."/>
        </authorList>
    </citation>
    <scope>NUCLEOTIDE SEQUENCE [LARGE SCALE GENOMIC DNA]</scope>
    <source>
        <strain evidence="7 9">YB392</strain>
    </source>
</reference>
<dbReference type="RefSeq" id="XP_505878.1">
    <property type="nucleotide sequence ID" value="XM_505878.1"/>
</dbReference>
<dbReference type="VEuPathDB" id="FungiDB:YALI0_F25685g"/>
<dbReference type="eggNOG" id="KOG2722">
    <property type="taxonomic scope" value="Eukaryota"/>
</dbReference>
<dbReference type="AlphaFoldDB" id="A0A1D8NPZ7"/>
<dbReference type="GO" id="GO:0016020">
    <property type="term" value="C:membrane"/>
    <property type="evidence" value="ECO:0007669"/>
    <property type="project" value="UniProtKB-SubCell"/>
</dbReference>
<gene>
    <name evidence="7" type="ORF">B0I71DRAFT_131558</name>
    <name evidence="6" type="ORF">YALI1_F33008g</name>
</gene>
<dbReference type="Proteomes" id="UP000256601">
    <property type="component" value="Unassembled WGS sequence"/>
</dbReference>
<proteinExistence type="predicted"/>
<evidence type="ECO:0000256" key="4">
    <source>
        <dbReference type="ARBA" id="ARBA00023136"/>
    </source>
</evidence>
<dbReference type="OMA" id="DQPDIHW"/>
<comment type="subcellular location">
    <subcellularLocation>
        <location evidence="1">Membrane</location>
        <topology evidence="1">Multi-pass membrane protein</topology>
    </subcellularLocation>
</comment>
<keyword evidence="4 5" id="KW-0472">Membrane</keyword>
<evidence type="ECO:0008006" key="10">
    <source>
        <dbReference type="Google" id="ProtNLM"/>
    </source>
</evidence>
<dbReference type="VEuPathDB" id="FungiDB:YALI1_F33008g"/>
<dbReference type="EMBL" id="KZ858988">
    <property type="protein sequence ID" value="RDW26049.1"/>
    <property type="molecule type" value="Genomic_DNA"/>
</dbReference>
<keyword evidence="2 5" id="KW-0812">Transmembrane</keyword>
<evidence type="ECO:0000313" key="7">
    <source>
        <dbReference type="EMBL" id="RDW26049.1"/>
    </source>
</evidence>
<dbReference type="GO" id="GO:0005783">
    <property type="term" value="C:endoplasmic reticulum"/>
    <property type="evidence" value="ECO:0007669"/>
    <property type="project" value="TreeGrafter"/>
</dbReference>
<dbReference type="GO" id="GO:0055085">
    <property type="term" value="P:transmembrane transport"/>
    <property type="evidence" value="ECO:0007669"/>
    <property type="project" value="InterPro"/>
</dbReference>
<evidence type="ECO:0000256" key="1">
    <source>
        <dbReference type="ARBA" id="ARBA00004141"/>
    </source>
</evidence>
<dbReference type="OrthoDB" id="191139at2759"/>
<dbReference type="GeneID" id="2908234"/>
<feature type="transmembrane region" description="Helical" evidence="5">
    <location>
        <begin position="313"/>
        <end position="333"/>
    </location>
</feature>
<organism evidence="6 8">
    <name type="scientific">Yarrowia lipolytica</name>
    <name type="common">Candida lipolytica</name>
    <dbReference type="NCBI Taxonomy" id="4952"/>
    <lineage>
        <taxon>Eukaryota</taxon>
        <taxon>Fungi</taxon>
        <taxon>Dikarya</taxon>
        <taxon>Ascomycota</taxon>
        <taxon>Saccharomycotina</taxon>
        <taxon>Dipodascomycetes</taxon>
        <taxon>Dipodascales</taxon>
        <taxon>Dipodascales incertae sedis</taxon>
        <taxon>Yarrowia</taxon>
    </lineage>
</organism>
<sequence>MSTWESFRATGLASVESSVSVIAILGFGYYCRTKNIVTDSGEAFVSKLSTHIFLPCLLITEMGPHMTIESITQYWPLLLAPMLVLMLTYFIGNNIGHKLLGFPKYITAGVMFNNTTSLPLLMLKALGTTGALDVLIPEGGKLEDVVKKASAYVLLVSIVHTIARFSLGPIIMGQKEEKFEGETTPLLGGTAGRLEQNVETFYERHISKYINAAVIGGLIAIFIGIIPPLKWFIFDFTPMKASLTQAVTDLGELYPALQLFVLGAKLTAKPSVPVKPSYMVFIFCTRFILVPIIAISSVFYLRQANENVWTRDPILDFILMMTPAGPPAITLAAVAELGGVGEDELASIAQMLLWSYAITPFIAPTVAVAIQVVKGEYGL</sequence>
<protein>
    <recommendedName>
        <fullName evidence="10">Auxin efflux carrier</fullName>
    </recommendedName>
</protein>
<evidence type="ECO:0000256" key="2">
    <source>
        <dbReference type="ARBA" id="ARBA00022692"/>
    </source>
</evidence>
<feature type="transmembrane region" description="Helical" evidence="5">
    <location>
        <begin position="12"/>
        <end position="31"/>
    </location>
</feature>
<dbReference type="PANTHER" id="PTHR31794:SF4">
    <property type="entry name" value="AUXIN EFFLUX TRANSPORTER FAMILY PROTEIN (EUROFUNG)"/>
    <property type="match status" value="1"/>
</dbReference>
<dbReference type="Proteomes" id="UP000182444">
    <property type="component" value="Chromosome 1F"/>
</dbReference>
<dbReference type="PANTHER" id="PTHR31794">
    <property type="entry name" value="AUXIN EFFLUX TRANSPORTER FAMILY PROTEIN (EUROFUNG)"/>
    <property type="match status" value="1"/>
</dbReference>
<feature type="transmembrane region" description="Helical" evidence="5">
    <location>
        <begin position="74"/>
        <end position="92"/>
    </location>
</feature>
<evidence type="ECO:0000313" key="6">
    <source>
        <dbReference type="EMBL" id="AOW07703.1"/>
    </source>
</evidence>
<accession>A0A1D8NPZ7</accession>
<evidence type="ECO:0000313" key="8">
    <source>
        <dbReference type="Proteomes" id="UP000182444"/>
    </source>
</evidence>
<dbReference type="InterPro" id="IPR004776">
    <property type="entry name" value="Mem_transp_PIN-like"/>
</dbReference>
<feature type="transmembrane region" description="Helical" evidence="5">
    <location>
        <begin position="353"/>
        <end position="373"/>
    </location>
</feature>